<feature type="transmembrane region" description="Helical" evidence="8">
    <location>
        <begin position="28"/>
        <end position="46"/>
    </location>
</feature>
<dbReference type="GO" id="GO:0005886">
    <property type="term" value="C:plasma membrane"/>
    <property type="evidence" value="ECO:0007669"/>
    <property type="project" value="UniProtKB-SubCell"/>
</dbReference>
<evidence type="ECO:0000313" key="10">
    <source>
        <dbReference type="EMBL" id="MBB3663576.1"/>
    </source>
</evidence>
<proteinExistence type="inferred from homology"/>
<dbReference type="AlphaFoldDB" id="A0A839XU88"/>
<dbReference type="Gene3D" id="2.30.29.80">
    <property type="match status" value="1"/>
</dbReference>
<dbReference type="PANTHER" id="PTHR30294:SF38">
    <property type="entry name" value="TRANSPORT PERMEASE PROTEIN"/>
    <property type="match status" value="1"/>
</dbReference>
<dbReference type="Pfam" id="PF01061">
    <property type="entry name" value="ABC2_membrane"/>
    <property type="match status" value="1"/>
</dbReference>
<evidence type="ECO:0000256" key="1">
    <source>
        <dbReference type="ARBA" id="ARBA00004651"/>
    </source>
</evidence>
<comment type="subcellular location">
    <subcellularLocation>
        <location evidence="1 8">Cell membrane</location>
        <topology evidence="1 8">Multi-pass membrane protein</topology>
    </subcellularLocation>
</comment>
<evidence type="ECO:0000256" key="7">
    <source>
        <dbReference type="ARBA" id="ARBA00023136"/>
    </source>
</evidence>
<dbReference type="InterPro" id="IPR047817">
    <property type="entry name" value="ABC2_TM_bact-type"/>
</dbReference>
<gene>
    <name evidence="10" type="ORF">FB384_002480</name>
</gene>
<evidence type="ECO:0000256" key="5">
    <source>
        <dbReference type="ARBA" id="ARBA00022692"/>
    </source>
</evidence>
<name>A0A839XU88_9PSEU</name>
<evidence type="ECO:0000256" key="2">
    <source>
        <dbReference type="ARBA" id="ARBA00007783"/>
    </source>
</evidence>
<dbReference type="InterPro" id="IPR036913">
    <property type="entry name" value="YegP-like_sf"/>
</dbReference>
<feature type="transmembrane region" description="Helical" evidence="8">
    <location>
        <begin position="58"/>
        <end position="77"/>
    </location>
</feature>
<feature type="transmembrane region" description="Helical" evidence="8">
    <location>
        <begin position="225"/>
        <end position="243"/>
    </location>
</feature>
<dbReference type="PANTHER" id="PTHR30294">
    <property type="entry name" value="MEMBRANE COMPONENT OF ABC TRANSPORTER YHHJ-RELATED"/>
    <property type="match status" value="1"/>
</dbReference>
<feature type="transmembrane region" description="Helical" evidence="8">
    <location>
        <begin position="98"/>
        <end position="127"/>
    </location>
</feature>
<keyword evidence="7 8" id="KW-0472">Membrane</keyword>
<keyword evidence="5 8" id="KW-0812">Transmembrane</keyword>
<dbReference type="RefSeq" id="WP_323985212.1">
    <property type="nucleotide sequence ID" value="NZ_JACIBS010000001.1"/>
</dbReference>
<dbReference type="InterPro" id="IPR013525">
    <property type="entry name" value="ABC2_TM"/>
</dbReference>
<keyword evidence="3 8" id="KW-0813">Transport</keyword>
<evidence type="ECO:0000259" key="9">
    <source>
        <dbReference type="PROSITE" id="PS51012"/>
    </source>
</evidence>
<evidence type="ECO:0000256" key="4">
    <source>
        <dbReference type="ARBA" id="ARBA00022475"/>
    </source>
</evidence>
<keyword evidence="4 8" id="KW-1003">Cell membrane</keyword>
<accession>A0A839XU88</accession>
<dbReference type="PROSITE" id="PS51012">
    <property type="entry name" value="ABC_TM2"/>
    <property type="match status" value="1"/>
</dbReference>
<feature type="transmembrane region" description="Helical" evidence="8">
    <location>
        <begin position="133"/>
        <end position="153"/>
    </location>
</feature>
<keyword evidence="6 8" id="KW-1133">Transmembrane helix</keyword>
<feature type="transmembrane region" description="Helical" evidence="8">
    <location>
        <begin position="165"/>
        <end position="183"/>
    </location>
</feature>
<sequence length="349" mass="37027">MSDTAHLPLVKATSKRILRQLRHDPHTIAMAVAIPSALVVLVRFVLNSEERFNTSAPPLIAIFPFSVMFLVTSIVTLRERLTGTLERLMTYSVARIDLLLGYVAAFVLVAAAQVLLVVTISAAWLGLTINGSVVVLFVVAMLNAVLGIAFGLLGSAVTRTEYQVVQLLPIFVLPQVLICGLFAPRDTMAPVLDALAGVLPLPGAVEAIDYVADSGSDAGVITQDILFLAGYTVVTLAFGAATLQRRTADRAPVLRRLFAKARGSRSEPRAGAAGVSPGRVAGDEASVSWFELYQDSAGQYRFRLRNGHGVLAGSGAFDTRSEAEDAIRALCEGVPSGGIDMQPNGVVQT</sequence>
<protein>
    <recommendedName>
        <fullName evidence="8">Transport permease protein</fullName>
    </recommendedName>
</protein>
<feature type="domain" description="ABC transmembrane type-2" evidence="9">
    <location>
        <begin position="22"/>
        <end position="246"/>
    </location>
</feature>
<evidence type="ECO:0000256" key="8">
    <source>
        <dbReference type="RuleBase" id="RU361157"/>
    </source>
</evidence>
<evidence type="ECO:0000256" key="3">
    <source>
        <dbReference type="ARBA" id="ARBA00022448"/>
    </source>
</evidence>
<comment type="caution">
    <text evidence="10">The sequence shown here is derived from an EMBL/GenBank/DDBJ whole genome shotgun (WGS) entry which is preliminary data.</text>
</comment>
<evidence type="ECO:0000313" key="11">
    <source>
        <dbReference type="Proteomes" id="UP000564573"/>
    </source>
</evidence>
<reference evidence="10 11" key="1">
    <citation type="submission" date="2020-08" db="EMBL/GenBank/DDBJ databases">
        <title>Sequencing the genomes of 1000 actinobacteria strains.</title>
        <authorList>
            <person name="Klenk H.-P."/>
        </authorList>
    </citation>
    <scope>NUCLEOTIDE SEQUENCE [LARGE SCALE GENOMIC DNA]</scope>
    <source>
        <strain evidence="10 11">DSM 45267</strain>
    </source>
</reference>
<comment type="similarity">
    <text evidence="2 8">Belongs to the ABC-2 integral membrane protein family.</text>
</comment>
<dbReference type="InterPro" id="IPR051449">
    <property type="entry name" value="ABC-2_transporter_component"/>
</dbReference>
<dbReference type="EMBL" id="JACIBS010000001">
    <property type="protein sequence ID" value="MBB3663576.1"/>
    <property type="molecule type" value="Genomic_DNA"/>
</dbReference>
<dbReference type="Proteomes" id="UP000564573">
    <property type="component" value="Unassembled WGS sequence"/>
</dbReference>
<evidence type="ECO:0000256" key="6">
    <source>
        <dbReference type="ARBA" id="ARBA00022989"/>
    </source>
</evidence>
<keyword evidence="11" id="KW-1185">Reference proteome</keyword>
<organism evidence="10 11">
    <name type="scientific">Prauserella sediminis</name>
    <dbReference type="NCBI Taxonomy" id="577680"/>
    <lineage>
        <taxon>Bacteria</taxon>
        <taxon>Bacillati</taxon>
        <taxon>Actinomycetota</taxon>
        <taxon>Actinomycetes</taxon>
        <taxon>Pseudonocardiales</taxon>
        <taxon>Pseudonocardiaceae</taxon>
        <taxon>Prauserella</taxon>
        <taxon>Prauserella salsuginis group</taxon>
    </lineage>
</organism>
<dbReference type="SUPFAM" id="SSF160113">
    <property type="entry name" value="YegP-like"/>
    <property type="match status" value="1"/>
</dbReference>
<dbReference type="GO" id="GO:0140359">
    <property type="term" value="F:ABC-type transporter activity"/>
    <property type="evidence" value="ECO:0007669"/>
    <property type="project" value="InterPro"/>
</dbReference>